<proteinExistence type="predicted"/>
<dbReference type="InterPro" id="IPR050190">
    <property type="entry name" value="UPF0213_domain"/>
</dbReference>
<evidence type="ECO:0000313" key="2">
    <source>
        <dbReference type="EMBL" id="GAH68126.1"/>
    </source>
</evidence>
<dbReference type="PANTHER" id="PTHR34477:SF1">
    <property type="entry name" value="UPF0213 PROTEIN YHBQ"/>
    <property type="match status" value="1"/>
</dbReference>
<dbReference type="InterPro" id="IPR035901">
    <property type="entry name" value="GIY-YIG_endonuc_sf"/>
</dbReference>
<feature type="non-terminal residue" evidence="2">
    <location>
        <position position="1"/>
    </location>
</feature>
<dbReference type="Gene3D" id="3.40.1440.10">
    <property type="entry name" value="GIY-YIG endonuclease"/>
    <property type="match status" value="1"/>
</dbReference>
<evidence type="ECO:0000259" key="1">
    <source>
        <dbReference type="PROSITE" id="PS50164"/>
    </source>
</evidence>
<feature type="domain" description="GIY-YIG" evidence="1">
    <location>
        <begin position="11"/>
        <end position="85"/>
    </location>
</feature>
<dbReference type="Pfam" id="PF01541">
    <property type="entry name" value="GIY-YIG"/>
    <property type="match status" value="1"/>
</dbReference>
<dbReference type="InterPro" id="IPR000305">
    <property type="entry name" value="GIY-YIG_endonuc"/>
</dbReference>
<dbReference type="EMBL" id="BARU01029542">
    <property type="protein sequence ID" value="GAH68126.1"/>
    <property type="molecule type" value="Genomic_DNA"/>
</dbReference>
<organism evidence="2">
    <name type="scientific">marine sediment metagenome</name>
    <dbReference type="NCBI Taxonomy" id="412755"/>
    <lineage>
        <taxon>unclassified sequences</taxon>
        <taxon>metagenomes</taxon>
        <taxon>ecological metagenomes</taxon>
    </lineage>
</organism>
<dbReference type="AlphaFoldDB" id="X1HD69"/>
<protein>
    <recommendedName>
        <fullName evidence="1">GIY-YIG domain-containing protein</fullName>
    </recommendedName>
</protein>
<dbReference type="SUPFAM" id="SSF82771">
    <property type="entry name" value="GIY-YIG endonuclease"/>
    <property type="match status" value="1"/>
</dbReference>
<dbReference type="CDD" id="cd10456">
    <property type="entry name" value="GIY-YIG_UPF0213"/>
    <property type="match status" value="1"/>
</dbReference>
<name>X1HD69_9ZZZZ</name>
<accession>X1HD69</accession>
<comment type="caution">
    <text evidence="2">The sequence shown here is derived from an EMBL/GenBank/DDBJ whole genome shotgun (WGS) entry which is preliminary data.</text>
</comment>
<sequence length="101" mass="12100">TTEQQFNKGQSQHYVYILICNDNKHYTGMTRDLKNRIIQHDKGLSISTRNKRPLTLIWATTVKDRITARRLEKKIKHYTAKKFLLHQKYKGNRTHQDIILH</sequence>
<reference evidence="2" key="1">
    <citation type="journal article" date="2014" name="Front. Microbiol.">
        <title>High frequency of phylogenetically diverse reductive dehalogenase-homologous genes in deep subseafloor sedimentary metagenomes.</title>
        <authorList>
            <person name="Kawai M."/>
            <person name="Futagami T."/>
            <person name="Toyoda A."/>
            <person name="Takaki Y."/>
            <person name="Nishi S."/>
            <person name="Hori S."/>
            <person name="Arai W."/>
            <person name="Tsubouchi T."/>
            <person name="Morono Y."/>
            <person name="Uchiyama I."/>
            <person name="Ito T."/>
            <person name="Fujiyama A."/>
            <person name="Inagaki F."/>
            <person name="Takami H."/>
        </authorList>
    </citation>
    <scope>NUCLEOTIDE SEQUENCE</scope>
    <source>
        <strain evidence="2">Expedition CK06-06</strain>
    </source>
</reference>
<gene>
    <name evidence="2" type="ORF">S03H2_46980</name>
</gene>
<dbReference type="PROSITE" id="PS50164">
    <property type="entry name" value="GIY_YIG"/>
    <property type="match status" value="1"/>
</dbReference>
<dbReference type="PANTHER" id="PTHR34477">
    <property type="entry name" value="UPF0213 PROTEIN YHBQ"/>
    <property type="match status" value="1"/>
</dbReference>